<evidence type="ECO:0000259" key="4">
    <source>
        <dbReference type="SMART" id="SM00937"/>
    </source>
</evidence>
<dbReference type="Pfam" id="PF03462">
    <property type="entry name" value="PCRF"/>
    <property type="match status" value="1"/>
</dbReference>
<comment type="similarity">
    <text evidence="1">Belongs to the prokaryotic/mitochondrial release factor family.</text>
</comment>
<name>A0ABU8ZSS9_9MOLU</name>
<dbReference type="Pfam" id="PF00472">
    <property type="entry name" value="RF-1"/>
    <property type="match status" value="1"/>
</dbReference>
<protein>
    <submittedName>
        <fullName evidence="5">Peptide chain release factor 1</fullName>
    </submittedName>
</protein>
<dbReference type="RefSeq" id="WP_304512496.1">
    <property type="nucleotide sequence ID" value="NZ_JAOSIK010000005.1"/>
</dbReference>
<dbReference type="SUPFAM" id="SSF75620">
    <property type="entry name" value="Release factor"/>
    <property type="match status" value="1"/>
</dbReference>
<sequence>MFDKLELIKKKYLKNQKKILENPKNFQNIDLLKEINKLQKIVLVYEEYIQLDKEYKKIKKILSKQNCQIWDEEIIKLLETEKNNLNKKIQNKTHQLEKLLSPEQYNIEDKQNVIIEIKKGIGGQESNLFVADLFRAYKKYIEDKKWKLEIINLSSTPKEGISSVEFLINGKNVFYYLKYESGIHRVQRIPKTENKGRIHTSTAKILVIPNDDNHPKIEINWNDIRVDTFNASGPGGQSVNTTKSAVRLTHLPTGISTACQTAKSQHENKEKALKLLTNKIYYQKQSEQKQKKNQIKKDLIGKSDRSEKIRTYDYPNNKITDHRINLSIYKLNDFMEGNMDLIIKPLIDEFQQQKWKDNF</sequence>
<dbReference type="NCBIfam" id="NF001859">
    <property type="entry name" value="PRK00591.1"/>
    <property type="match status" value="1"/>
</dbReference>
<dbReference type="InterPro" id="IPR005139">
    <property type="entry name" value="PCRF"/>
</dbReference>
<dbReference type="Gene3D" id="3.30.160.20">
    <property type="match status" value="1"/>
</dbReference>
<evidence type="ECO:0000313" key="5">
    <source>
        <dbReference type="EMBL" id="MEK0311832.1"/>
    </source>
</evidence>
<evidence type="ECO:0000256" key="1">
    <source>
        <dbReference type="ARBA" id="ARBA00010835"/>
    </source>
</evidence>
<dbReference type="SMART" id="SM00937">
    <property type="entry name" value="PCRF"/>
    <property type="match status" value="1"/>
</dbReference>
<proteinExistence type="inferred from homology"/>
<evidence type="ECO:0000256" key="3">
    <source>
        <dbReference type="ARBA" id="ARBA00022917"/>
    </source>
</evidence>
<dbReference type="InterPro" id="IPR050057">
    <property type="entry name" value="Prokaryotic/Mito_RF"/>
</dbReference>
<evidence type="ECO:0000256" key="2">
    <source>
        <dbReference type="ARBA" id="ARBA00022481"/>
    </source>
</evidence>
<keyword evidence="3" id="KW-0648">Protein biosynthesis</keyword>
<gene>
    <name evidence="5" type="primary">prfA</name>
    <name evidence="5" type="ORF">OC725_00900</name>
</gene>
<dbReference type="PANTHER" id="PTHR43804">
    <property type="entry name" value="LD18447P"/>
    <property type="match status" value="1"/>
</dbReference>
<keyword evidence="6" id="KW-1185">Reference proteome</keyword>
<dbReference type="Gene3D" id="6.10.140.1950">
    <property type="match status" value="1"/>
</dbReference>
<dbReference type="InterPro" id="IPR000352">
    <property type="entry name" value="Pep_chain_release_fac_I"/>
</dbReference>
<evidence type="ECO:0000313" key="6">
    <source>
        <dbReference type="Proteomes" id="UP001382955"/>
    </source>
</evidence>
<dbReference type="PANTHER" id="PTHR43804:SF7">
    <property type="entry name" value="LD18447P"/>
    <property type="match status" value="1"/>
</dbReference>
<keyword evidence="2" id="KW-0488">Methylation</keyword>
<feature type="domain" description="Peptide chain release factor" evidence="4">
    <location>
        <begin position="65"/>
        <end position="180"/>
    </location>
</feature>
<organism evidence="5 6">
    <name type="scientific">Candidatus Phytoplasma fabacearum</name>
    <dbReference type="NCBI Taxonomy" id="2982628"/>
    <lineage>
        <taxon>Bacteria</taxon>
        <taxon>Bacillati</taxon>
        <taxon>Mycoplasmatota</taxon>
        <taxon>Mollicutes</taxon>
        <taxon>Acholeplasmatales</taxon>
        <taxon>Acholeplasmataceae</taxon>
        <taxon>Candidatus Phytoplasma</taxon>
        <taxon>16SrII (Peanut WB group)</taxon>
    </lineage>
</organism>
<dbReference type="Gene3D" id="3.30.70.1660">
    <property type="match status" value="1"/>
</dbReference>
<reference evidence="5 6" key="1">
    <citation type="journal article" date="2023" name="Int. J. Syst. Evol. Microbiol.">
        <title>The observation of taxonomic boundaries for the 16SrII and 16SrXXV phytoplasmas using genome-based delimitation.</title>
        <authorList>
            <person name="Rodrigues Jardim B."/>
            <person name="Tran-Nguyen L.T.T."/>
            <person name="Gambley C."/>
            <person name="Al-Sadi A.M."/>
            <person name="Al-Subhi A.M."/>
            <person name="Foissac X."/>
            <person name="Salar P."/>
            <person name="Cai H."/>
            <person name="Yang J.Y."/>
            <person name="Davis R."/>
            <person name="Jones L."/>
            <person name="Rodoni B."/>
            <person name="Constable F.E."/>
        </authorList>
    </citation>
    <scope>NUCLEOTIDE SEQUENCE [LARGE SCALE GENOMIC DNA]</scope>
    <source>
        <strain evidence="5">BAWM-322</strain>
    </source>
</reference>
<comment type="caution">
    <text evidence="5">The sequence shown here is derived from an EMBL/GenBank/DDBJ whole genome shotgun (WGS) entry which is preliminary data.</text>
</comment>
<dbReference type="EMBL" id="JAOSIK010000005">
    <property type="protein sequence ID" value="MEK0311832.1"/>
    <property type="molecule type" value="Genomic_DNA"/>
</dbReference>
<dbReference type="InterPro" id="IPR045853">
    <property type="entry name" value="Pep_chain_release_fac_I_sf"/>
</dbReference>
<accession>A0ABU8ZSS9</accession>
<dbReference type="Proteomes" id="UP001382955">
    <property type="component" value="Unassembled WGS sequence"/>
</dbReference>